<accession>A0A1V3SW81</accession>
<reference evidence="1 2" key="1">
    <citation type="submission" date="2016-11" db="EMBL/GenBank/DDBJ databases">
        <title>Comparative genomics of co-occurring bacteria in distinct bioleaching systems unravels niche-specific adaptation.</title>
        <authorList>
            <person name="Zhang X."/>
            <person name="Liu X."/>
            <person name="Yin H."/>
        </authorList>
    </citation>
    <scope>NUCLEOTIDE SEQUENCE [LARGE SCALE GENOMIC DNA]</scope>
    <source>
        <strain evidence="1 2">DX</strain>
    </source>
</reference>
<comment type="caution">
    <text evidence="1">The sequence shown here is derived from an EMBL/GenBank/DDBJ whole genome shotgun (WGS) entry which is preliminary data.</text>
</comment>
<sequence>MTGHASLLGKKFTTNFGLDHAQQEAEYIRSPISLMVRKTTCIFGRDHTFQQLEDLTHNHKYLKNDI</sequence>
<proteinExistence type="predicted"/>
<evidence type="ECO:0000313" key="2">
    <source>
        <dbReference type="Proteomes" id="UP000188586"/>
    </source>
</evidence>
<gene>
    <name evidence="1" type="ORF">BOX24_05945</name>
</gene>
<dbReference type="AlphaFoldDB" id="A0A1V3SW81"/>
<evidence type="ECO:0000313" key="1">
    <source>
        <dbReference type="EMBL" id="OOH72920.1"/>
    </source>
</evidence>
<protein>
    <submittedName>
        <fullName evidence="1">Uncharacterized protein</fullName>
    </submittedName>
</protein>
<dbReference type="Proteomes" id="UP000188586">
    <property type="component" value="Unassembled WGS sequence"/>
</dbReference>
<dbReference type="EMBL" id="MPOJ01000010">
    <property type="protein sequence ID" value="OOH72920.1"/>
    <property type="molecule type" value="Genomic_DNA"/>
</dbReference>
<name>A0A1V3SW81_9BACT</name>
<organism evidence="1 2">
    <name type="scientific">Leptospirillum ferriphilum</name>
    <dbReference type="NCBI Taxonomy" id="178606"/>
    <lineage>
        <taxon>Bacteria</taxon>
        <taxon>Pseudomonadati</taxon>
        <taxon>Nitrospirota</taxon>
        <taxon>Nitrospiria</taxon>
        <taxon>Nitrospirales</taxon>
        <taxon>Nitrospiraceae</taxon>
        <taxon>Leptospirillum</taxon>
    </lineage>
</organism>